<dbReference type="PANTHER" id="PTHR21089:SF1">
    <property type="entry name" value="BIFUNCTIONAL 3-DEHYDROQUINATE DEHYDRATASE_SHIKIMATE DEHYDROGENASE, CHLOROPLASTIC"/>
    <property type="match status" value="1"/>
</dbReference>
<protein>
    <recommendedName>
        <fullName evidence="2 8">Shikimate dehydrogenase (NADP(+))</fullName>
        <shortName evidence="8">SDH</shortName>
        <ecNumber evidence="2 8">1.1.1.25</ecNumber>
    </recommendedName>
</protein>
<gene>
    <name evidence="8" type="primary">aroE</name>
    <name evidence="12" type="ORF">A2074_04800</name>
</gene>
<dbReference type="UniPathway" id="UPA00053">
    <property type="reaction ID" value="UER00087"/>
</dbReference>
<evidence type="ECO:0000256" key="4">
    <source>
        <dbReference type="ARBA" id="ARBA00022857"/>
    </source>
</evidence>
<dbReference type="InterPro" id="IPR046346">
    <property type="entry name" value="Aminoacid_DH-like_N_sf"/>
</dbReference>
<dbReference type="GO" id="GO:0009073">
    <property type="term" value="P:aromatic amino acid family biosynthetic process"/>
    <property type="evidence" value="ECO:0007669"/>
    <property type="project" value="UniProtKB-KW"/>
</dbReference>
<feature type="binding site" evidence="8">
    <location>
        <position position="251"/>
    </location>
    <ligand>
        <name>NADP(+)</name>
        <dbReference type="ChEBI" id="CHEBI:58349"/>
    </ligand>
</feature>
<keyword evidence="3 8" id="KW-0028">Amino-acid biosynthesis</keyword>
<feature type="binding site" evidence="8">
    <location>
        <position position="258"/>
    </location>
    <ligand>
        <name>shikimate</name>
        <dbReference type="ChEBI" id="CHEBI:36208"/>
    </ligand>
</feature>
<accession>A0A1F2UN15</accession>
<dbReference type="NCBIfam" id="TIGR00507">
    <property type="entry name" value="aroE"/>
    <property type="match status" value="1"/>
</dbReference>
<comment type="similarity">
    <text evidence="8">Belongs to the shikimate dehydrogenase family.</text>
</comment>
<feature type="domain" description="SDH C-terminal" evidence="11">
    <location>
        <begin position="251"/>
        <end position="281"/>
    </location>
</feature>
<sequence>MNEITGQTRVLGIIGYPLIYTLSPNMHNAALKEVALDYRYLPFVVAPEHLASAIAGIRALGIAGVNVTMPHKETVIEFLDEISPEARMIGAVNTIHNVDGHLKGYNTDATGFIRSLREELVDPEGRHAIILGVGGAARAVAVALINEGVASITLLGRTVEKVEAFKVHLLGSFGQFSIKTLSFDDDLADIFEVGDLVVNATPIGMKDSTDLLPVPLEHVDSRHFIYDLIYTPSETTLITAAKDKGAKAVNGLGMLLYQAATAFEIWTGTPAPIAIMRDALLIGLEGGDRSKHAQKKDKRFSS</sequence>
<dbReference type="NCBIfam" id="NF001314">
    <property type="entry name" value="PRK00258.2-2"/>
    <property type="match status" value="1"/>
</dbReference>
<dbReference type="Proteomes" id="UP000178086">
    <property type="component" value="Unassembled WGS sequence"/>
</dbReference>
<feature type="binding site" evidence="8">
    <location>
        <begin position="21"/>
        <end position="23"/>
    </location>
    <ligand>
        <name>shikimate</name>
        <dbReference type="ChEBI" id="CHEBI:36208"/>
    </ligand>
</feature>
<dbReference type="Pfam" id="PF18317">
    <property type="entry name" value="SDH_C"/>
    <property type="match status" value="1"/>
</dbReference>
<dbReference type="InterPro" id="IPR036291">
    <property type="entry name" value="NAD(P)-bd_dom_sf"/>
</dbReference>
<comment type="caution">
    <text evidence="12">The sequence shown here is derived from an EMBL/GenBank/DDBJ whole genome shotgun (WGS) entry which is preliminary data.</text>
</comment>
<feature type="binding site" evidence="8">
    <location>
        <position position="68"/>
    </location>
    <ligand>
        <name>shikimate</name>
        <dbReference type="ChEBI" id="CHEBI:36208"/>
    </ligand>
</feature>
<evidence type="ECO:0000259" key="10">
    <source>
        <dbReference type="Pfam" id="PF08501"/>
    </source>
</evidence>
<proteinExistence type="inferred from homology"/>
<dbReference type="InterPro" id="IPR022893">
    <property type="entry name" value="Shikimate_DH_fam"/>
</dbReference>
<feature type="binding site" evidence="8">
    <location>
        <begin position="132"/>
        <end position="136"/>
    </location>
    <ligand>
        <name>NADP(+)</name>
        <dbReference type="ChEBI" id="CHEBI:58349"/>
    </ligand>
</feature>
<keyword evidence="4 8" id="KW-0521">NADP</keyword>
<dbReference type="HAMAP" id="MF_00222">
    <property type="entry name" value="Shikimate_DH_AroE"/>
    <property type="match status" value="1"/>
</dbReference>
<comment type="function">
    <text evidence="8">Involved in the biosynthesis of the chorismate, which leads to the biosynthesis of aromatic amino acids. Catalyzes the reversible NADPH linked reduction of 3-dehydroshikimate (DHSA) to yield shikimate (SA).</text>
</comment>
<comment type="subunit">
    <text evidence="8">Homodimer.</text>
</comment>
<dbReference type="InterPro" id="IPR013708">
    <property type="entry name" value="Shikimate_DH-bd_N"/>
</dbReference>
<dbReference type="Pfam" id="PF01488">
    <property type="entry name" value="Shikimate_DH"/>
    <property type="match status" value="1"/>
</dbReference>
<feature type="domain" description="Quinate/shikimate 5-dehydrogenase/glutamyl-tRNA reductase" evidence="9">
    <location>
        <begin position="124"/>
        <end position="201"/>
    </location>
</feature>
<evidence type="ECO:0000313" key="13">
    <source>
        <dbReference type="Proteomes" id="UP000178086"/>
    </source>
</evidence>
<comment type="pathway">
    <text evidence="1 8">Metabolic intermediate biosynthesis; chorismate biosynthesis; chorismate from D-erythrose 4-phosphate and phosphoenolpyruvate: step 4/7.</text>
</comment>
<dbReference type="EC" id="1.1.1.25" evidence="2 8"/>
<feature type="domain" description="Shikimate dehydrogenase substrate binding N-terminal" evidence="10">
    <location>
        <begin position="13"/>
        <end position="95"/>
    </location>
</feature>
<dbReference type="EMBL" id="MELI01000046">
    <property type="protein sequence ID" value="OFW34378.1"/>
    <property type="molecule type" value="Genomic_DNA"/>
</dbReference>
<organism evidence="12 13">
    <name type="scientific">Candidatus Aquicultor primus</name>
    <dbReference type="NCBI Taxonomy" id="1797195"/>
    <lineage>
        <taxon>Bacteria</taxon>
        <taxon>Bacillati</taxon>
        <taxon>Actinomycetota</taxon>
        <taxon>Candidatus Aquicultoria</taxon>
        <taxon>Candidatus Aquicultorales</taxon>
        <taxon>Candidatus Aquicultoraceae</taxon>
        <taxon>Candidatus Aquicultor</taxon>
    </lineage>
</organism>
<evidence type="ECO:0000256" key="7">
    <source>
        <dbReference type="ARBA" id="ARBA00049442"/>
    </source>
</evidence>
<dbReference type="GO" id="GO:0019632">
    <property type="term" value="P:shikimate metabolic process"/>
    <property type="evidence" value="ECO:0007669"/>
    <property type="project" value="InterPro"/>
</dbReference>
<dbReference type="Gene3D" id="3.40.50.10860">
    <property type="entry name" value="Leucine Dehydrogenase, chain A, domain 1"/>
    <property type="match status" value="1"/>
</dbReference>
<evidence type="ECO:0000256" key="5">
    <source>
        <dbReference type="ARBA" id="ARBA00023002"/>
    </source>
</evidence>
<evidence type="ECO:0000313" key="12">
    <source>
        <dbReference type="EMBL" id="OFW34378.1"/>
    </source>
</evidence>
<dbReference type="InterPro" id="IPR041121">
    <property type="entry name" value="SDH_C"/>
</dbReference>
<feature type="active site" description="Proton acceptor" evidence="8">
    <location>
        <position position="72"/>
    </location>
</feature>
<dbReference type="SUPFAM" id="SSF51735">
    <property type="entry name" value="NAD(P)-binding Rossmann-fold domains"/>
    <property type="match status" value="1"/>
</dbReference>
<evidence type="ECO:0000256" key="6">
    <source>
        <dbReference type="ARBA" id="ARBA00023141"/>
    </source>
</evidence>
<dbReference type="GO" id="GO:0050661">
    <property type="term" value="F:NADP binding"/>
    <property type="evidence" value="ECO:0007669"/>
    <property type="project" value="InterPro"/>
</dbReference>
<keyword evidence="5 8" id="KW-0560">Oxidoreductase</keyword>
<evidence type="ECO:0000256" key="3">
    <source>
        <dbReference type="ARBA" id="ARBA00022605"/>
    </source>
</evidence>
<dbReference type="Pfam" id="PF08501">
    <property type="entry name" value="Shikimate_dh_N"/>
    <property type="match status" value="1"/>
</dbReference>
<evidence type="ECO:0000256" key="8">
    <source>
        <dbReference type="HAMAP-Rule" id="MF_00222"/>
    </source>
</evidence>
<evidence type="ECO:0000259" key="11">
    <source>
        <dbReference type="Pfam" id="PF18317"/>
    </source>
</evidence>
<evidence type="ECO:0000256" key="1">
    <source>
        <dbReference type="ARBA" id="ARBA00004871"/>
    </source>
</evidence>
<comment type="catalytic activity">
    <reaction evidence="7 8">
        <text>shikimate + NADP(+) = 3-dehydroshikimate + NADPH + H(+)</text>
        <dbReference type="Rhea" id="RHEA:17737"/>
        <dbReference type="ChEBI" id="CHEBI:15378"/>
        <dbReference type="ChEBI" id="CHEBI:16630"/>
        <dbReference type="ChEBI" id="CHEBI:36208"/>
        <dbReference type="ChEBI" id="CHEBI:57783"/>
        <dbReference type="ChEBI" id="CHEBI:58349"/>
        <dbReference type="EC" id="1.1.1.25"/>
    </reaction>
</comment>
<dbReference type="CDD" id="cd01065">
    <property type="entry name" value="NAD_bind_Shikimate_DH"/>
    <property type="match status" value="1"/>
</dbReference>
<feature type="binding site" evidence="8">
    <location>
        <position position="108"/>
    </location>
    <ligand>
        <name>shikimate</name>
        <dbReference type="ChEBI" id="CHEBI:36208"/>
    </ligand>
</feature>
<dbReference type="Gene3D" id="3.40.50.720">
    <property type="entry name" value="NAD(P)-binding Rossmann-like Domain"/>
    <property type="match status" value="1"/>
</dbReference>
<dbReference type="AlphaFoldDB" id="A0A1F2UN15"/>
<keyword evidence="6 8" id="KW-0057">Aromatic amino acid biosynthesis</keyword>
<dbReference type="GO" id="GO:0009423">
    <property type="term" value="P:chorismate biosynthetic process"/>
    <property type="evidence" value="ECO:0007669"/>
    <property type="project" value="UniProtKB-UniRule"/>
</dbReference>
<evidence type="ECO:0000259" key="9">
    <source>
        <dbReference type="Pfam" id="PF01488"/>
    </source>
</evidence>
<feature type="binding site" evidence="8">
    <location>
        <position position="93"/>
    </location>
    <ligand>
        <name>shikimate</name>
        <dbReference type="ChEBI" id="CHEBI:36208"/>
    </ligand>
</feature>
<reference evidence="12 13" key="1">
    <citation type="journal article" date="2016" name="Nat. Commun.">
        <title>Thousands of microbial genomes shed light on interconnected biogeochemical processes in an aquifer system.</title>
        <authorList>
            <person name="Anantharaman K."/>
            <person name="Brown C.T."/>
            <person name="Hug L.A."/>
            <person name="Sharon I."/>
            <person name="Castelle C.J."/>
            <person name="Probst A.J."/>
            <person name="Thomas B.C."/>
            <person name="Singh A."/>
            <person name="Wilkins M.J."/>
            <person name="Karaoz U."/>
            <person name="Brodie E.L."/>
            <person name="Williams K.H."/>
            <person name="Hubbard S.S."/>
            <person name="Banfield J.F."/>
        </authorList>
    </citation>
    <scope>NUCLEOTIDE SEQUENCE [LARGE SCALE GENOMIC DNA]</scope>
</reference>
<dbReference type="PANTHER" id="PTHR21089">
    <property type="entry name" value="SHIKIMATE DEHYDROGENASE"/>
    <property type="match status" value="1"/>
</dbReference>
<dbReference type="NCBIfam" id="NF001319">
    <property type="entry name" value="PRK00258.3-3"/>
    <property type="match status" value="1"/>
</dbReference>
<feature type="binding site" evidence="8">
    <location>
        <position position="230"/>
    </location>
    <ligand>
        <name>shikimate</name>
        <dbReference type="ChEBI" id="CHEBI:36208"/>
    </ligand>
</feature>
<evidence type="ECO:0000256" key="2">
    <source>
        <dbReference type="ARBA" id="ARBA00012962"/>
    </source>
</evidence>
<dbReference type="InterPro" id="IPR006151">
    <property type="entry name" value="Shikm_DH/Glu-tRNA_Rdtase"/>
</dbReference>
<feature type="binding site" evidence="8">
    <location>
        <position position="228"/>
    </location>
    <ligand>
        <name>NADP(+)</name>
        <dbReference type="ChEBI" id="CHEBI:58349"/>
    </ligand>
</feature>
<dbReference type="GO" id="GO:0008652">
    <property type="term" value="P:amino acid biosynthetic process"/>
    <property type="evidence" value="ECO:0007669"/>
    <property type="project" value="UniProtKB-KW"/>
</dbReference>
<dbReference type="GO" id="GO:0004764">
    <property type="term" value="F:shikimate 3-dehydrogenase (NADP+) activity"/>
    <property type="evidence" value="ECO:0007669"/>
    <property type="project" value="UniProtKB-UniRule"/>
</dbReference>
<dbReference type="SUPFAM" id="SSF53223">
    <property type="entry name" value="Aminoacid dehydrogenase-like, N-terminal domain"/>
    <property type="match status" value="1"/>
</dbReference>
<comment type="caution">
    <text evidence="8">Lacks conserved residue(s) required for the propagation of feature annotation.</text>
</comment>
<dbReference type="InterPro" id="IPR011342">
    <property type="entry name" value="Shikimate_DH"/>
</dbReference>
<name>A0A1F2UN15_9ACTN</name>